<dbReference type="AlphaFoldDB" id="A0A919N5P4"/>
<sequence>MNEPLRVGLIGYGLAGSMFHAPFISTTAGLRLSAVVTAQPQRQDLVRRDHPGAAVLERVEDLWARAEDLDLVVVATPNRSHVPLATSAIEAGLPVVVDKPLAATAAEGAELARLAAERGVPLTVFQNRRWDSDFRTARRLVADGRLGDLLRFESRYERWRPELKAGWREYDDPAEAGGLLYDLGSHLVDQALQLLGPATQVYAELDRRRPGARVDDDVFVALHHAGGARSHLWMSAVAAEPGPRLRLLGTQGAFVIHGMDGQEEVLRSGGLPTGQDWGREPAEQWGQLIVDGHSEPVPSEPGAYPDFYTGVVAMLRHNAPPPVDPAEAIAALTVLEAARRSATEQRVVTLGDAR</sequence>
<comment type="caution">
    <text evidence="5">The sequence shown here is derived from an EMBL/GenBank/DDBJ whole genome shotgun (WGS) entry which is preliminary data.</text>
</comment>
<proteinExistence type="inferred from homology"/>
<dbReference type="Gene3D" id="3.30.360.10">
    <property type="entry name" value="Dihydrodipicolinate Reductase, domain 2"/>
    <property type="match status" value="1"/>
</dbReference>
<evidence type="ECO:0000256" key="2">
    <source>
        <dbReference type="ARBA" id="ARBA00023002"/>
    </source>
</evidence>
<evidence type="ECO:0000256" key="1">
    <source>
        <dbReference type="ARBA" id="ARBA00010928"/>
    </source>
</evidence>
<dbReference type="PANTHER" id="PTHR43708">
    <property type="entry name" value="CONSERVED EXPRESSED OXIDOREDUCTASE (EUROFUNG)"/>
    <property type="match status" value="1"/>
</dbReference>
<dbReference type="PANTHER" id="PTHR43708:SF5">
    <property type="entry name" value="CONSERVED EXPRESSED OXIDOREDUCTASE (EUROFUNG)-RELATED"/>
    <property type="match status" value="1"/>
</dbReference>
<dbReference type="GO" id="GO:0000166">
    <property type="term" value="F:nucleotide binding"/>
    <property type="evidence" value="ECO:0007669"/>
    <property type="project" value="InterPro"/>
</dbReference>
<accession>A0A919N5P4</accession>
<dbReference type="InterPro" id="IPR051317">
    <property type="entry name" value="Gfo/Idh/MocA_oxidoreduct"/>
</dbReference>
<evidence type="ECO:0000259" key="4">
    <source>
        <dbReference type="Pfam" id="PF22725"/>
    </source>
</evidence>
<dbReference type="RefSeq" id="WP_203678946.1">
    <property type="nucleotide sequence ID" value="NZ_BOMW01000021.1"/>
</dbReference>
<reference evidence="5" key="1">
    <citation type="submission" date="2021-01" db="EMBL/GenBank/DDBJ databases">
        <title>Whole genome shotgun sequence of Actinoplanes siamensis NBRC 109076.</title>
        <authorList>
            <person name="Komaki H."/>
            <person name="Tamura T."/>
        </authorList>
    </citation>
    <scope>NUCLEOTIDE SEQUENCE</scope>
    <source>
        <strain evidence="5">NBRC 109076</strain>
    </source>
</reference>
<keyword evidence="6" id="KW-1185">Reference proteome</keyword>
<dbReference type="Gene3D" id="3.40.50.720">
    <property type="entry name" value="NAD(P)-binding Rossmann-like Domain"/>
    <property type="match status" value="1"/>
</dbReference>
<dbReference type="InterPro" id="IPR036291">
    <property type="entry name" value="NAD(P)-bd_dom_sf"/>
</dbReference>
<dbReference type="SUPFAM" id="SSF51735">
    <property type="entry name" value="NAD(P)-binding Rossmann-fold domains"/>
    <property type="match status" value="1"/>
</dbReference>
<comment type="similarity">
    <text evidence="1">Belongs to the Gfo/Idh/MocA family.</text>
</comment>
<evidence type="ECO:0000259" key="3">
    <source>
        <dbReference type="Pfam" id="PF01408"/>
    </source>
</evidence>
<dbReference type="Pfam" id="PF22725">
    <property type="entry name" value="GFO_IDH_MocA_C3"/>
    <property type="match status" value="1"/>
</dbReference>
<organism evidence="5 6">
    <name type="scientific">Actinoplanes siamensis</name>
    <dbReference type="NCBI Taxonomy" id="1223317"/>
    <lineage>
        <taxon>Bacteria</taxon>
        <taxon>Bacillati</taxon>
        <taxon>Actinomycetota</taxon>
        <taxon>Actinomycetes</taxon>
        <taxon>Micromonosporales</taxon>
        <taxon>Micromonosporaceae</taxon>
        <taxon>Actinoplanes</taxon>
    </lineage>
</organism>
<dbReference type="Proteomes" id="UP000629619">
    <property type="component" value="Unassembled WGS sequence"/>
</dbReference>
<feature type="domain" description="GFO/IDH/MocA-like oxidoreductase" evidence="4">
    <location>
        <begin position="134"/>
        <end position="254"/>
    </location>
</feature>
<gene>
    <name evidence="5" type="ORF">Asi03nite_23860</name>
</gene>
<keyword evidence="2" id="KW-0560">Oxidoreductase</keyword>
<dbReference type="InterPro" id="IPR055170">
    <property type="entry name" value="GFO_IDH_MocA-like_dom"/>
</dbReference>
<evidence type="ECO:0000313" key="6">
    <source>
        <dbReference type="Proteomes" id="UP000629619"/>
    </source>
</evidence>
<protein>
    <submittedName>
        <fullName evidence="5">Oxidoreductase</fullName>
    </submittedName>
</protein>
<evidence type="ECO:0000313" key="5">
    <source>
        <dbReference type="EMBL" id="GIF04848.1"/>
    </source>
</evidence>
<feature type="domain" description="Gfo/Idh/MocA-like oxidoreductase N-terminal" evidence="3">
    <location>
        <begin position="5"/>
        <end position="124"/>
    </location>
</feature>
<dbReference type="GO" id="GO:0016491">
    <property type="term" value="F:oxidoreductase activity"/>
    <property type="evidence" value="ECO:0007669"/>
    <property type="project" value="UniProtKB-KW"/>
</dbReference>
<dbReference type="InterPro" id="IPR000683">
    <property type="entry name" value="Gfo/Idh/MocA-like_OxRdtase_N"/>
</dbReference>
<name>A0A919N5P4_9ACTN</name>
<dbReference type="SUPFAM" id="SSF55347">
    <property type="entry name" value="Glyceraldehyde-3-phosphate dehydrogenase-like, C-terminal domain"/>
    <property type="match status" value="1"/>
</dbReference>
<dbReference type="EMBL" id="BOMW01000021">
    <property type="protein sequence ID" value="GIF04848.1"/>
    <property type="molecule type" value="Genomic_DNA"/>
</dbReference>
<dbReference type="Pfam" id="PF01408">
    <property type="entry name" value="GFO_IDH_MocA"/>
    <property type="match status" value="1"/>
</dbReference>